<evidence type="ECO:0000256" key="2">
    <source>
        <dbReference type="PROSITE-ProRule" id="PRU00723"/>
    </source>
</evidence>
<dbReference type="GO" id="GO:0008270">
    <property type="term" value="F:zinc ion binding"/>
    <property type="evidence" value="ECO:0007669"/>
    <property type="project" value="UniProtKB-KW"/>
</dbReference>
<evidence type="ECO:0000313" key="6">
    <source>
        <dbReference type="EnsemblPlants" id="KQK23679"/>
    </source>
</evidence>
<keyword evidence="1" id="KW-0853">WD repeat</keyword>
<dbReference type="PANTHER" id="PTHR44489:SF1">
    <property type="entry name" value="ZINC FINGER CCCH DOMAIN-CONTAINING PROTEIN 63"/>
    <property type="match status" value="1"/>
</dbReference>
<feature type="zinc finger region" description="C3H1-type" evidence="2">
    <location>
        <begin position="26"/>
        <end position="52"/>
    </location>
</feature>
<dbReference type="AlphaFoldDB" id="A0A0Q3HL60"/>
<dbReference type="EnsemblPlants" id="KQK23679">
    <property type="protein sequence ID" value="KQK23679"/>
    <property type="gene ID" value="BRADI_1g75370v3"/>
</dbReference>
<sequence>MAAVQVQQRLPLPLASPQQLRRSNNTPVAVVCRYWKSGHCSRNPCRFLHADAPMAPYPSPIVKKRNNTWVNTSSRVAPNPNADATTTVPPATQHHAEPEPEQQPPPKRARQAEESSGAHSWCVGDGIRGIARLQGHARAVTGVAVPEASAGSGRQLLYSGSLDGMVRAWDCNTGWCIRVAPAHEGAPPVGRLVAMGPWVLAGVGAVISALHTGTGKVVQLRLGPTAQAVNAMLAEDDDEDGKRLFAGGDDGAIYIWRLDRERQTFDEIAALTVPGLHASVSSLAQGKGALYASHEDGAIRAWDLETRRCICSFAAHDSKVTALLCWDMFLLSSSHDGTVKAWRSPSSKPDREGGDDGLEELEEHCTHKEEGGERVVAMDGTYDADKKPVLLVSRCDGVVVVYGLPSFEKRGQILCNGEAGAISVRTPGVVFIGDQSGEVRVAKWTTAAAAEAQV</sequence>
<feature type="domain" description="C3H1-type" evidence="4">
    <location>
        <begin position="26"/>
        <end position="52"/>
    </location>
</feature>
<gene>
    <name evidence="5" type="ORF">BRADI_1g75370v3</name>
</gene>
<dbReference type="Gene3D" id="2.130.10.10">
    <property type="entry name" value="YVTN repeat-like/Quinoprotein amine dehydrogenase"/>
    <property type="match status" value="1"/>
</dbReference>
<dbReference type="InterPro" id="IPR044715">
    <property type="entry name" value="WDR86-like"/>
</dbReference>
<keyword evidence="2" id="KW-0479">Metal-binding</keyword>
<accession>A0A0Q3HL60</accession>
<feature type="repeat" description="WD" evidence="1">
    <location>
        <begin position="133"/>
        <end position="179"/>
    </location>
</feature>
<dbReference type="InterPro" id="IPR036322">
    <property type="entry name" value="WD40_repeat_dom_sf"/>
</dbReference>
<dbReference type="SMART" id="SM00320">
    <property type="entry name" value="WD40"/>
    <property type="match status" value="4"/>
</dbReference>
<dbReference type="InterPro" id="IPR001680">
    <property type="entry name" value="WD40_rpt"/>
</dbReference>
<keyword evidence="7" id="KW-1185">Reference proteome</keyword>
<dbReference type="PROSITE" id="PS50082">
    <property type="entry name" value="WD_REPEATS_2"/>
    <property type="match status" value="2"/>
</dbReference>
<organism evidence="5">
    <name type="scientific">Brachypodium distachyon</name>
    <name type="common">Purple false brome</name>
    <name type="synonym">Trachynia distachya</name>
    <dbReference type="NCBI Taxonomy" id="15368"/>
    <lineage>
        <taxon>Eukaryota</taxon>
        <taxon>Viridiplantae</taxon>
        <taxon>Streptophyta</taxon>
        <taxon>Embryophyta</taxon>
        <taxon>Tracheophyta</taxon>
        <taxon>Spermatophyta</taxon>
        <taxon>Magnoliopsida</taxon>
        <taxon>Liliopsida</taxon>
        <taxon>Poales</taxon>
        <taxon>Poaceae</taxon>
        <taxon>BOP clade</taxon>
        <taxon>Pooideae</taxon>
        <taxon>Stipodae</taxon>
        <taxon>Brachypodieae</taxon>
        <taxon>Brachypodium</taxon>
    </lineage>
</organism>
<dbReference type="Proteomes" id="UP000008810">
    <property type="component" value="Chromosome 1"/>
</dbReference>
<dbReference type="OrthoDB" id="59941at2759"/>
<dbReference type="STRING" id="15368.A0A0Q3HL60"/>
<evidence type="ECO:0000256" key="3">
    <source>
        <dbReference type="SAM" id="MobiDB-lite"/>
    </source>
</evidence>
<dbReference type="SMART" id="SM00356">
    <property type="entry name" value="ZnF_C3H1"/>
    <property type="match status" value="1"/>
</dbReference>
<dbReference type="Pfam" id="PF00400">
    <property type="entry name" value="WD40"/>
    <property type="match status" value="3"/>
</dbReference>
<dbReference type="InParanoid" id="A0A0Q3HL60"/>
<feature type="repeat" description="WD" evidence="1">
    <location>
        <begin position="238"/>
        <end position="266"/>
    </location>
</feature>
<reference evidence="5" key="2">
    <citation type="submission" date="2017-06" db="EMBL/GenBank/DDBJ databases">
        <title>WGS assembly of Brachypodium distachyon.</title>
        <authorList>
            <consortium name="The International Brachypodium Initiative"/>
            <person name="Lucas S."/>
            <person name="Harmon-Smith M."/>
            <person name="Lail K."/>
            <person name="Tice H."/>
            <person name="Grimwood J."/>
            <person name="Bruce D."/>
            <person name="Barry K."/>
            <person name="Shu S."/>
            <person name="Lindquist E."/>
            <person name="Wang M."/>
            <person name="Pitluck S."/>
            <person name="Vogel J.P."/>
            <person name="Garvin D.F."/>
            <person name="Mockler T.C."/>
            <person name="Schmutz J."/>
            <person name="Rokhsar D."/>
            <person name="Bevan M.W."/>
        </authorList>
    </citation>
    <scope>NUCLEOTIDE SEQUENCE</scope>
    <source>
        <strain evidence="5">Bd21</strain>
    </source>
</reference>
<reference evidence="6" key="3">
    <citation type="submission" date="2018-08" db="UniProtKB">
        <authorList>
            <consortium name="EnsemblPlants"/>
        </authorList>
    </citation>
    <scope>IDENTIFICATION</scope>
    <source>
        <strain evidence="6">cv. Bd21</strain>
    </source>
</reference>
<feature type="compositionally biased region" description="Polar residues" evidence="3">
    <location>
        <begin position="71"/>
        <end position="90"/>
    </location>
</feature>
<dbReference type="SUPFAM" id="SSF50978">
    <property type="entry name" value="WD40 repeat-like"/>
    <property type="match status" value="1"/>
</dbReference>
<keyword evidence="2" id="KW-0862">Zinc</keyword>
<dbReference type="EMBL" id="CM000880">
    <property type="protein sequence ID" value="KQK23679.1"/>
    <property type="molecule type" value="Genomic_DNA"/>
</dbReference>
<dbReference type="PROSITE" id="PS50103">
    <property type="entry name" value="ZF_C3H1"/>
    <property type="match status" value="1"/>
</dbReference>
<dbReference type="InterPro" id="IPR015943">
    <property type="entry name" value="WD40/YVTN_repeat-like_dom_sf"/>
</dbReference>
<keyword evidence="2" id="KW-0863">Zinc-finger</keyword>
<evidence type="ECO:0000256" key="1">
    <source>
        <dbReference type="PROSITE-ProRule" id="PRU00221"/>
    </source>
</evidence>
<evidence type="ECO:0000259" key="4">
    <source>
        <dbReference type="PROSITE" id="PS50103"/>
    </source>
</evidence>
<name>A0A0Q3HL60_BRADI</name>
<dbReference type="PANTHER" id="PTHR44489">
    <property type="match status" value="1"/>
</dbReference>
<dbReference type="InterPro" id="IPR000571">
    <property type="entry name" value="Znf_CCCH"/>
</dbReference>
<dbReference type="Gramene" id="KQK23679">
    <property type="protein sequence ID" value="KQK23679"/>
    <property type="gene ID" value="BRADI_1g75370v3"/>
</dbReference>
<feature type="region of interest" description="Disordered" evidence="3">
    <location>
        <begin position="71"/>
        <end position="120"/>
    </location>
</feature>
<protein>
    <recommendedName>
        <fullName evidence="4">C3H1-type domain-containing protein</fullName>
    </recommendedName>
</protein>
<evidence type="ECO:0000313" key="5">
    <source>
        <dbReference type="EMBL" id="KQK23679.1"/>
    </source>
</evidence>
<proteinExistence type="predicted"/>
<reference evidence="5 6" key="1">
    <citation type="journal article" date="2010" name="Nature">
        <title>Genome sequencing and analysis of the model grass Brachypodium distachyon.</title>
        <authorList>
            <consortium name="International Brachypodium Initiative"/>
        </authorList>
    </citation>
    <scope>NUCLEOTIDE SEQUENCE [LARGE SCALE GENOMIC DNA]</scope>
    <source>
        <strain evidence="5 6">Bd21</strain>
    </source>
</reference>
<evidence type="ECO:0000313" key="7">
    <source>
        <dbReference type="Proteomes" id="UP000008810"/>
    </source>
</evidence>